<dbReference type="GO" id="GO:0006145">
    <property type="term" value="P:purine nucleobase catabolic process"/>
    <property type="evidence" value="ECO:0007669"/>
    <property type="project" value="TreeGrafter"/>
</dbReference>
<feature type="domain" description="Amidohydrolase-related" evidence="1">
    <location>
        <begin position="30"/>
        <end position="231"/>
    </location>
</feature>
<proteinExistence type="predicted"/>
<dbReference type="InterPro" id="IPR011059">
    <property type="entry name" value="Metal-dep_hydrolase_composite"/>
</dbReference>
<gene>
    <name evidence="2" type="ORF">AMK59_5571</name>
</gene>
<feature type="non-terminal residue" evidence="2">
    <location>
        <position position="1"/>
    </location>
</feature>
<evidence type="ECO:0000259" key="1">
    <source>
        <dbReference type="Pfam" id="PF01979"/>
    </source>
</evidence>
<dbReference type="AlphaFoldDB" id="A0A0T6B3M2"/>
<protein>
    <recommendedName>
        <fullName evidence="1">Amidohydrolase-related domain-containing protein</fullName>
    </recommendedName>
</protein>
<dbReference type="GO" id="GO:0005737">
    <property type="term" value="C:cytoplasm"/>
    <property type="evidence" value="ECO:0007669"/>
    <property type="project" value="TreeGrafter"/>
</dbReference>
<dbReference type="InterPro" id="IPR032466">
    <property type="entry name" value="Metal_Hydrolase"/>
</dbReference>
<organism evidence="2 3">
    <name type="scientific">Oryctes borbonicus</name>
    <dbReference type="NCBI Taxonomy" id="1629725"/>
    <lineage>
        <taxon>Eukaryota</taxon>
        <taxon>Metazoa</taxon>
        <taxon>Ecdysozoa</taxon>
        <taxon>Arthropoda</taxon>
        <taxon>Hexapoda</taxon>
        <taxon>Insecta</taxon>
        <taxon>Pterygota</taxon>
        <taxon>Neoptera</taxon>
        <taxon>Endopterygota</taxon>
        <taxon>Coleoptera</taxon>
        <taxon>Polyphaga</taxon>
        <taxon>Scarabaeiformia</taxon>
        <taxon>Scarabaeidae</taxon>
        <taxon>Dynastinae</taxon>
        <taxon>Oryctes</taxon>
    </lineage>
</organism>
<dbReference type="SUPFAM" id="SSF51556">
    <property type="entry name" value="Metallo-dependent hydrolases"/>
    <property type="match status" value="1"/>
</dbReference>
<dbReference type="InterPro" id="IPR050138">
    <property type="entry name" value="DHOase/Allantoinase_Hydrolase"/>
</dbReference>
<dbReference type="Proteomes" id="UP000051574">
    <property type="component" value="Unassembled WGS sequence"/>
</dbReference>
<dbReference type="OrthoDB" id="6735819at2759"/>
<dbReference type="EMBL" id="LJIG01016050">
    <property type="protein sequence ID" value="KRT81765.1"/>
    <property type="molecule type" value="Genomic_DNA"/>
</dbReference>
<sequence>HNCYQTFLNSRPDSMEINAIKNVIELSEKYKVRTHIVHLSSAAALDLLKEAKLSNVNLTVETCYHYLTISSENIPINGTQYKCCPPIRDSTNREKLWNGLKENIIDMVVSDHSPCTPELKLLNEGDFIKAWGGISSLQFGLLIFWTEGISRGLSIFDIKKYLCEMPAKLIGLHTRKGKIAENYDADFVIWDPNGETIIEQSTIQHKNKVTPYVGRHLRGNIIKTIVRGEIVYEQNRPFSVPTGMLLVNEELL</sequence>
<comment type="caution">
    <text evidence="2">The sequence shown here is derived from an EMBL/GenBank/DDBJ whole genome shotgun (WGS) entry which is preliminary data.</text>
</comment>
<evidence type="ECO:0000313" key="3">
    <source>
        <dbReference type="Proteomes" id="UP000051574"/>
    </source>
</evidence>
<keyword evidence="3" id="KW-1185">Reference proteome</keyword>
<name>A0A0T6B3M2_9SCAR</name>
<dbReference type="GO" id="GO:0004038">
    <property type="term" value="F:allantoinase activity"/>
    <property type="evidence" value="ECO:0007669"/>
    <property type="project" value="TreeGrafter"/>
</dbReference>
<dbReference type="Pfam" id="PF01979">
    <property type="entry name" value="Amidohydro_1"/>
    <property type="match status" value="1"/>
</dbReference>
<dbReference type="SUPFAM" id="SSF51338">
    <property type="entry name" value="Composite domain of metallo-dependent hydrolases"/>
    <property type="match status" value="1"/>
</dbReference>
<dbReference type="InterPro" id="IPR006680">
    <property type="entry name" value="Amidohydro-rel"/>
</dbReference>
<dbReference type="PANTHER" id="PTHR43668">
    <property type="entry name" value="ALLANTOINASE"/>
    <property type="match status" value="1"/>
</dbReference>
<reference evidence="2 3" key="1">
    <citation type="submission" date="2015-09" db="EMBL/GenBank/DDBJ databases">
        <title>Draft genome of the scarab beetle Oryctes borbonicus.</title>
        <authorList>
            <person name="Meyer J.M."/>
            <person name="Markov G.V."/>
            <person name="Baskaran P."/>
            <person name="Herrmann M."/>
            <person name="Sommer R.J."/>
            <person name="Roedelsperger C."/>
        </authorList>
    </citation>
    <scope>NUCLEOTIDE SEQUENCE [LARGE SCALE GENOMIC DNA]</scope>
    <source>
        <strain evidence="2">OB123</strain>
        <tissue evidence="2">Whole animal</tissue>
    </source>
</reference>
<accession>A0A0T6B3M2</accession>
<evidence type="ECO:0000313" key="2">
    <source>
        <dbReference type="EMBL" id="KRT81765.1"/>
    </source>
</evidence>
<dbReference type="Gene3D" id="3.20.20.140">
    <property type="entry name" value="Metal-dependent hydrolases"/>
    <property type="match status" value="1"/>
</dbReference>
<dbReference type="PANTHER" id="PTHR43668:SF2">
    <property type="entry name" value="ALLANTOINASE"/>
    <property type="match status" value="1"/>
</dbReference>